<organism evidence="1 2">
    <name type="scientific">Xenorhabdus bovienii str. kraussei Becker Underwood</name>
    <dbReference type="NCBI Taxonomy" id="1398204"/>
    <lineage>
        <taxon>Bacteria</taxon>
        <taxon>Pseudomonadati</taxon>
        <taxon>Pseudomonadota</taxon>
        <taxon>Gammaproteobacteria</taxon>
        <taxon>Enterobacterales</taxon>
        <taxon>Morganellaceae</taxon>
        <taxon>Xenorhabdus</taxon>
    </lineage>
</organism>
<evidence type="ECO:0000313" key="2">
    <source>
        <dbReference type="Proteomes" id="UP000028493"/>
    </source>
</evidence>
<sequence>MKFEELPDAARMAAIEAYQAIVIREAGLVDGGEKELQTARLENLAESLAKGFSKLIES</sequence>
<proteinExistence type="predicted"/>
<dbReference type="RefSeq" id="WP_155272049.1">
    <property type="nucleotide sequence ID" value="NZ_CAWLXS010000355.1"/>
</dbReference>
<dbReference type="HOGENOM" id="CLU_2974496_0_0_6"/>
<gene>
    <name evidence="1" type="ORF">XBKB1_3690003</name>
</gene>
<evidence type="ECO:0000313" key="1">
    <source>
        <dbReference type="EMBL" id="CDH25092.1"/>
    </source>
</evidence>
<dbReference type="AlphaFoldDB" id="A0A077PWJ9"/>
<dbReference type="Proteomes" id="UP000028493">
    <property type="component" value="Unassembled WGS sequence"/>
</dbReference>
<accession>A0A077PWJ9</accession>
<comment type="caution">
    <text evidence="1">The sequence shown here is derived from an EMBL/GenBank/DDBJ whole genome shotgun (WGS) entry which is preliminary data.</text>
</comment>
<name>A0A077PWJ9_XENBV</name>
<reference evidence="1" key="1">
    <citation type="submission" date="2013-07" db="EMBL/GenBank/DDBJ databases">
        <title>Sub-species coevolution in mutualistic symbiosis.</title>
        <authorList>
            <person name="Murfin K."/>
            <person name="Klassen J."/>
            <person name="Lee M."/>
            <person name="Forst S."/>
            <person name="Stock P."/>
            <person name="Goodrich-Blair H."/>
        </authorList>
    </citation>
    <scope>NUCLEOTIDE SEQUENCE [LARGE SCALE GENOMIC DNA]</scope>
    <source>
        <strain evidence="1">Kraussei Becker Underwood</strain>
    </source>
</reference>
<dbReference type="EMBL" id="CBSZ010000300">
    <property type="protein sequence ID" value="CDH25092.1"/>
    <property type="molecule type" value="Genomic_DNA"/>
</dbReference>
<protein>
    <submittedName>
        <fullName evidence="1">Uncharacterized protein</fullName>
    </submittedName>
</protein>